<evidence type="ECO:0000313" key="2">
    <source>
        <dbReference type="EMBL" id="KAJ0196313.1"/>
    </source>
</evidence>
<dbReference type="AlphaFoldDB" id="A0A9R1V0Y4"/>
<protein>
    <submittedName>
        <fullName evidence="2">Uncharacterized protein</fullName>
    </submittedName>
</protein>
<organism evidence="2 3">
    <name type="scientific">Lactuca sativa</name>
    <name type="common">Garden lettuce</name>
    <dbReference type="NCBI Taxonomy" id="4236"/>
    <lineage>
        <taxon>Eukaryota</taxon>
        <taxon>Viridiplantae</taxon>
        <taxon>Streptophyta</taxon>
        <taxon>Embryophyta</taxon>
        <taxon>Tracheophyta</taxon>
        <taxon>Spermatophyta</taxon>
        <taxon>Magnoliopsida</taxon>
        <taxon>eudicotyledons</taxon>
        <taxon>Gunneridae</taxon>
        <taxon>Pentapetalae</taxon>
        <taxon>asterids</taxon>
        <taxon>campanulids</taxon>
        <taxon>Asterales</taxon>
        <taxon>Asteraceae</taxon>
        <taxon>Cichorioideae</taxon>
        <taxon>Cichorieae</taxon>
        <taxon>Lactucinae</taxon>
        <taxon>Lactuca</taxon>
    </lineage>
</organism>
<name>A0A9R1V0Y4_LACSA</name>
<gene>
    <name evidence="2" type="ORF">LSAT_V11C700358700</name>
</gene>
<keyword evidence="3" id="KW-1185">Reference proteome</keyword>
<accession>A0A9R1V0Y4</accession>
<reference evidence="2 3" key="1">
    <citation type="journal article" date="2017" name="Nat. Commun.">
        <title>Genome assembly with in vitro proximity ligation data and whole-genome triplication in lettuce.</title>
        <authorList>
            <person name="Reyes-Chin-Wo S."/>
            <person name="Wang Z."/>
            <person name="Yang X."/>
            <person name="Kozik A."/>
            <person name="Arikit S."/>
            <person name="Song C."/>
            <person name="Xia L."/>
            <person name="Froenicke L."/>
            <person name="Lavelle D.O."/>
            <person name="Truco M.J."/>
            <person name="Xia R."/>
            <person name="Zhu S."/>
            <person name="Xu C."/>
            <person name="Xu H."/>
            <person name="Xu X."/>
            <person name="Cox K."/>
            <person name="Korf I."/>
            <person name="Meyers B.C."/>
            <person name="Michelmore R.W."/>
        </authorList>
    </citation>
    <scope>NUCLEOTIDE SEQUENCE [LARGE SCALE GENOMIC DNA]</scope>
    <source>
        <strain evidence="3">cv. Salinas</strain>
        <tissue evidence="2">Seedlings</tissue>
    </source>
</reference>
<proteinExistence type="predicted"/>
<dbReference type="Proteomes" id="UP000235145">
    <property type="component" value="Unassembled WGS sequence"/>
</dbReference>
<evidence type="ECO:0000313" key="3">
    <source>
        <dbReference type="Proteomes" id="UP000235145"/>
    </source>
</evidence>
<feature type="compositionally biased region" description="Basic and acidic residues" evidence="1">
    <location>
        <begin position="106"/>
        <end position="118"/>
    </location>
</feature>
<evidence type="ECO:0000256" key="1">
    <source>
        <dbReference type="SAM" id="MobiDB-lite"/>
    </source>
</evidence>
<comment type="caution">
    <text evidence="2">The sequence shown here is derived from an EMBL/GenBank/DDBJ whole genome shotgun (WGS) entry which is preliminary data.</text>
</comment>
<sequence>METYRSTYEEAVYPLPEPCDLELPNEMMVVKPPKMDTRQAGRPKNKNCILSQGEEPVVRRCSSCDTTIHNATNCLALVPMKQKKPRKSSTTSGSKTKRKGTQGTHETQEMHGTQREDYWSTFDLND</sequence>
<feature type="region of interest" description="Disordered" evidence="1">
    <location>
        <begin position="78"/>
        <end position="126"/>
    </location>
</feature>
<dbReference type="EMBL" id="NBSK02000007">
    <property type="protein sequence ID" value="KAJ0196313.1"/>
    <property type="molecule type" value="Genomic_DNA"/>
</dbReference>